<feature type="region of interest" description="Disordered" evidence="5">
    <location>
        <begin position="462"/>
        <end position="532"/>
    </location>
</feature>
<feature type="region of interest" description="Disordered" evidence="5">
    <location>
        <begin position="1029"/>
        <end position="1074"/>
    </location>
</feature>
<feature type="transmembrane region" description="Helical" evidence="6">
    <location>
        <begin position="163"/>
        <end position="182"/>
    </location>
</feature>
<dbReference type="EMBL" id="NPHW01003736">
    <property type="protein sequence ID" value="OXV09061.1"/>
    <property type="molecule type" value="Genomic_DNA"/>
</dbReference>
<evidence type="ECO:0000256" key="6">
    <source>
        <dbReference type="SAM" id="Phobius"/>
    </source>
</evidence>
<feature type="compositionally biased region" description="Low complexity" evidence="5">
    <location>
        <begin position="522"/>
        <end position="532"/>
    </location>
</feature>
<evidence type="ECO:0000256" key="2">
    <source>
        <dbReference type="ARBA" id="ARBA00022692"/>
    </source>
</evidence>
<evidence type="ECO:0000313" key="8">
    <source>
        <dbReference type="Proteomes" id="UP000243515"/>
    </source>
</evidence>
<feature type="compositionally biased region" description="Polar residues" evidence="5">
    <location>
        <begin position="1059"/>
        <end position="1074"/>
    </location>
</feature>
<evidence type="ECO:0000256" key="1">
    <source>
        <dbReference type="ARBA" id="ARBA00004141"/>
    </source>
</evidence>
<accession>A0A232LY14</accession>
<keyword evidence="3 6" id="KW-1133">Transmembrane helix</keyword>
<comment type="caution">
    <text evidence="7">The sequence shown here is derived from an EMBL/GenBank/DDBJ whole genome shotgun (WGS) entry which is preliminary data.</text>
</comment>
<dbReference type="SMART" id="SM01417">
    <property type="entry name" value="Solute_trans_a"/>
    <property type="match status" value="1"/>
</dbReference>
<feature type="compositionally biased region" description="Basic and acidic residues" evidence="5">
    <location>
        <begin position="591"/>
        <end position="604"/>
    </location>
</feature>
<evidence type="ECO:0000313" key="7">
    <source>
        <dbReference type="EMBL" id="OXV09061.1"/>
    </source>
</evidence>
<dbReference type="GO" id="GO:0016020">
    <property type="term" value="C:membrane"/>
    <property type="evidence" value="ECO:0007669"/>
    <property type="project" value="UniProtKB-SubCell"/>
</dbReference>
<dbReference type="PANTHER" id="PTHR23423">
    <property type="entry name" value="ORGANIC SOLUTE TRANSPORTER-RELATED"/>
    <property type="match status" value="1"/>
</dbReference>
<reference evidence="7 8" key="1">
    <citation type="journal article" date="2015" name="Environ. Microbiol.">
        <title>Metagenome sequence of Elaphomyces granulatus from sporocarp tissue reveals Ascomycota ectomycorrhizal fingerprints of genome expansion and a Proteobacteria-rich microbiome.</title>
        <authorList>
            <person name="Quandt C.A."/>
            <person name="Kohler A."/>
            <person name="Hesse C.N."/>
            <person name="Sharpton T.J."/>
            <person name="Martin F."/>
            <person name="Spatafora J.W."/>
        </authorList>
    </citation>
    <scope>NUCLEOTIDE SEQUENCE [LARGE SCALE GENOMIC DNA]</scope>
    <source>
        <strain evidence="7 8">OSC145934</strain>
    </source>
</reference>
<keyword evidence="8" id="KW-1185">Reference proteome</keyword>
<comment type="subcellular location">
    <subcellularLocation>
        <location evidence="1">Membrane</location>
        <topology evidence="1">Multi-pass membrane protein</topology>
    </subcellularLocation>
</comment>
<feature type="region of interest" description="Disordered" evidence="5">
    <location>
        <begin position="379"/>
        <end position="409"/>
    </location>
</feature>
<feature type="compositionally biased region" description="Polar residues" evidence="5">
    <location>
        <begin position="468"/>
        <end position="478"/>
    </location>
</feature>
<dbReference type="OrthoDB" id="5348404at2759"/>
<feature type="transmembrane region" description="Helical" evidence="6">
    <location>
        <begin position="102"/>
        <end position="120"/>
    </location>
</feature>
<keyword evidence="2 6" id="KW-0812">Transmembrane</keyword>
<feature type="transmembrane region" description="Helical" evidence="6">
    <location>
        <begin position="235"/>
        <end position="258"/>
    </location>
</feature>
<feature type="compositionally biased region" description="Polar residues" evidence="5">
    <location>
        <begin position="1030"/>
        <end position="1044"/>
    </location>
</feature>
<feature type="region of interest" description="Disordered" evidence="5">
    <location>
        <begin position="810"/>
        <end position="834"/>
    </location>
</feature>
<protein>
    <recommendedName>
        <fullName evidence="9">DUF300 domain protein</fullName>
    </recommendedName>
</protein>
<feature type="transmembrane region" description="Helical" evidence="6">
    <location>
        <begin position="14"/>
        <end position="37"/>
    </location>
</feature>
<feature type="transmembrane region" description="Helical" evidence="6">
    <location>
        <begin position="202"/>
        <end position="223"/>
    </location>
</feature>
<organism evidence="7 8">
    <name type="scientific">Elaphomyces granulatus</name>
    <dbReference type="NCBI Taxonomy" id="519963"/>
    <lineage>
        <taxon>Eukaryota</taxon>
        <taxon>Fungi</taxon>
        <taxon>Dikarya</taxon>
        <taxon>Ascomycota</taxon>
        <taxon>Pezizomycotina</taxon>
        <taxon>Eurotiomycetes</taxon>
        <taxon>Eurotiomycetidae</taxon>
        <taxon>Eurotiales</taxon>
        <taxon>Elaphomycetaceae</taxon>
        <taxon>Elaphomyces</taxon>
    </lineage>
</organism>
<dbReference type="Proteomes" id="UP000243515">
    <property type="component" value="Unassembled WGS sequence"/>
</dbReference>
<keyword evidence="4 6" id="KW-0472">Membrane</keyword>
<evidence type="ECO:0008006" key="9">
    <source>
        <dbReference type="Google" id="ProtNLM"/>
    </source>
</evidence>
<gene>
    <name evidence="7" type="ORF">Egran_03183</name>
</gene>
<feature type="compositionally biased region" description="Polar residues" evidence="5">
    <location>
        <begin position="500"/>
        <end position="509"/>
    </location>
</feature>
<dbReference type="AlphaFoldDB" id="A0A232LY14"/>
<feature type="compositionally biased region" description="Basic and acidic residues" evidence="5">
    <location>
        <begin position="939"/>
        <end position="951"/>
    </location>
</feature>
<evidence type="ECO:0000256" key="4">
    <source>
        <dbReference type="ARBA" id="ARBA00023136"/>
    </source>
</evidence>
<sequence length="1170" mass="130878">MTAGNSLGGTGAKLARAVVIVAGVASLVASLLSFVYAKGPHPSFKIKAELTGFCLCEKNYRKPLLQRYVIRILLMVPIYSASSWASIVSLKASLWLAPIRDIYEAFTIYTFFQLLINFLGGERALIIMTHGRPPVQHAWPLNRCLPKVDISDPHTFLAIKRGILQYAWLKPILAIVTIIMKATDTYQEGYLGLTSGYLWTGIVYNISVTLSLYSLALFWVCMHEDLKPFRPIPKFLCVKLIIFASYWQGFFLSILQWLGAFSRDVAGYTPDNLAAAIQDSLICFEMPIFAITHWYAFSWHDYADDRISAARMPVKYALRDAFGVRDLIEDTRQTLRGDYYEYRLFDSGDNVIAHEESRSRLKRVMDGMRYERGGKGKYWIPKPGEANSQTPLLHNASSSRNGSGNGSKRASIVDRYRTYGELEETTLDNEDERLFANARSLEFGDWNYPVIPANEVPQDQQLAGVPSYQDSQQPTLITKISKRKTSHAKGSEGRRKSKVSESGNASSGKVSGMAHPKRDPSASDSSQSSRSQLVDLVVKDHETEQKKAQGALGSTWNEPHPKKLRRLSSDPVEGGSGQDSSSPAVAQPNLRLEEDNSEQEDRLPKPPSLGYGAFEEERHEGARLATSASDTDNGWRVQRTILEAGWTDARPCFIQSFILHVEPYSLKYIMATIHRTTWVTKDGRSPQLLNSPTSSFHFSLRIVWISGHDGWQRMILAIEQAGLMFSAWIASCKSCLWFLEEDHDGGPHRQAVSSRGVEREMGICHSQPHLVPPMKLVFYDNLPSPGPPPRSSVFSLWMTEGRNLASRTSSSASLATWKKPTKRPTISGPSNFRRIDPVRARPQFRPLELSIYMPGNRLSDLPEFDEFQVEGPVFDKFQLEEPMLPTLPPRAYSFHFKASRSARSERRQSAPFLLARKPVGSGSCRSSLADLDQLSKREQRLSSDISNDKSENSNPLIPHFSFRFPDIDPVDEPLNRPRSLSQPLDRRLSELINRQDLITEDEESIASNATMRNTVSNDTLYRKPVKFATAPTSPISDGPSSQRPQILPSDSPPIKDRSWSTATTQKPGPHQPSLQYIRSRTLSESTMSSSVTSVTGGHRTIPSLSSAITAATTVQLSTVDAPIYKEIESDLPTSLGPSYEDDYPITDEGQQQHGYEYDQRFPGTVVGLAF</sequence>
<evidence type="ECO:0000256" key="3">
    <source>
        <dbReference type="ARBA" id="ARBA00022989"/>
    </source>
</evidence>
<dbReference type="InterPro" id="IPR005178">
    <property type="entry name" value="Ostalpha/TMEM184C"/>
</dbReference>
<proteinExistence type="predicted"/>
<dbReference type="Pfam" id="PF03619">
    <property type="entry name" value="Solute_trans_a"/>
    <property type="match status" value="1"/>
</dbReference>
<evidence type="ECO:0000256" key="5">
    <source>
        <dbReference type="SAM" id="MobiDB-lite"/>
    </source>
</evidence>
<feature type="region of interest" description="Disordered" evidence="5">
    <location>
        <begin position="544"/>
        <end position="612"/>
    </location>
</feature>
<feature type="compositionally biased region" description="Low complexity" evidence="5">
    <location>
        <begin position="395"/>
        <end position="409"/>
    </location>
</feature>
<name>A0A232LY14_9EURO</name>
<feature type="transmembrane region" description="Helical" evidence="6">
    <location>
        <begin position="68"/>
        <end position="90"/>
    </location>
</feature>
<feature type="region of interest" description="Disordered" evidence="5">
    <location>
        <begin position="939"/>
        <end position="958"/>
    </location>
</feature>